<evidence type="ECO:0000256" key="1">
    <source>
        <dbReference type="ARBA" id="ARBA00004196"/>
    </source>
</evidence>
<feature type="domain" description="Fe/B12 periplasmic-binding" evidence="5">
    <location>
        <begin position="65"/>
        <end position="322"/>
    </location>
</feature>
<sequence length="322" mass="34257">MFALLLAACEGNAGNGANDAGSATASEPAATVAPAETADAAAGDGETVTFKAANGDIEVPRDPQRIVDGTAFYTGYFLALGVTPVGVQQEVLASPYLKDKLAGAQSLGETPTPENVLALHPDLIVVFSGTEGIEELQKIAPVVAIDYGTKAYKEQLLEFGQLTNKEAEAQAWIEQWEAQINELKPKVQEAVGDKTVSILNPYEKGLYVFGHNYGRGGEIIYRELGLNAPEEAQKEVIDSGTGWASISLETLPQFAGDIIFTSPWSGDTADPKLVYENAVWLGLPAVKAGNVFQLDSKADTFNDPITMQSQLQYIADSLISSK</sequence>
<comment type="similarity">
    <text evidence="2">Belongs to the bacterial solute-binding protein 8 family.</text>
</comment>
<dbReference type="PANTHER" id="PTHR30532:SF26">
    <property type="entry name" value="IRON(3+)-HYDROXAMATE-BINDING PROTEIN FHUD"/>
    <property type="match status" value="1"/>
</dbReference>
<accession>A0A1B2DSB7</accession>
<keyword evidence="3" id="KW-0813">Transport</keyword>
<evidence type="ECO:0000313" key="6">
    <source>
        <dbReference type="EMBL" id="ANY70599.1"/>
    </source>
</evidence>
<dbReference type="GO" id="GO:0030288">
    <property type="term" value="C:outer membrane-bounded periplasmic space"/>
    <property type="evidence" value="ECO:0007669"/>
    <property type="project" value="TreeGrafter"/>
</dbReference>
<dbReference type="InterPro" id="IPR051313">
    <property type="entry name" value="Bact_iron-sidero_bind"/>
</dbReference>
<dbReference type="SUPFAM" id="SSF53807">
    <property type="entry name" value="Helical backbone' metal receptor"/>
    <property type="match status" value="1"/>
</dbReference>
<name>A0A1B2DSB7_9BACL</name>
<evidence type="ECO:0000256" key="2">
    <source>
        <dbReference type="ARBA" id="ARBA00008814"/>
    </source>
</evidence>
<dbReference type="AlphaFoldDB" id="A0A1B2DSB7"/>
<evidence type="ECO:0000256" key="3">
    <source>
        <dbReference type="ARBA" id="ARBA00022448"/>
    </source>
</evidence>
<comment type="subcellular location">
    <subcellularLocation>
        <location evidence="1">Cell envelope</location>
    </subcellularLocation>
</comment>
<dbReference type="PANTHER" id="PTHR30532">
    <property type="entry name" value="IRON III DICITRATE-BINDING PERIPLASMIC PROTEIN"/>
    <property type="match status" value="1"/>
</dbReference>
<evidence type="ECO:0000259" key="5">
    <source>
        <dbReference type="PROSITE" id="PS50983"/>
    </source>
</evidence>
<dbReference type="PROSITE" id="PS50983">
    <property type="entry name" value="FE_B12_PBP"/>
    <property type="match status" value="1"/>
</dbReference>
<dbReference type="Pfam" id="PF01497">
    <property type="entry name" value="Peripla_BP_2"/>
    <property type="match status" value="1"/>
</dbReference>
<dbReference type="InterPro" id="IPR002491">
    <property type="entry name" value="ABC_transptr_periplasmic_BD"/>
</dbReference>
<proteinExistence type="inferred from homology"/>
<reference evidence="6" key="1">
    <citation type="submission" date="2016-08" db="EMBL/GenBank/DDBJ databases">
        <title>Complete Genome Seqeunce of Paenibacillus sp. BIHB 4019 from tea rhizoplane.</title>
        <authorList>
            <person name="Thakur R."/>
            <person name="Swarnkar M.K."/>
            <person name="Gulati A."/>
        </authorList>
    </citation>
    <scope>NUCLEOTIDE SEQUENCE [LARGE SCALE GENOMIC DNA]</scope>
    <source>
        <strain evidence="6">BIHB4019</strain>
    </source>
</reference>
<gene>
    <name evidence="6" type="ORF">BBD42_05940</name>
</gene>
<dbReference type="GO" id="GO:1901678">
    <property type="term" value="P:iron coordination entity transport"/>
    <property type="evidence" value="ECO:0007669"/>
    <property type="project" value="UniProtKB-ARBA"/>
</dbReference>
<evidence type="ECO:0000256" key="4">
    <source>
        <dbReference type="ARBA" id="ARBA00022729"/>
    </source>
</evidence>
<keyword evidence="4" id="KW-0732">Signal</keyword>
<protein>
    <submittedName>
        <fullName evidence="6">Iron(3+)-hydroxamate-binding protein fhuD</fullName>
    </submittedName>
</protein>
<dbReference type="EMBL" id="CP016808">
    <property type="protein sequence ID" value="ANY70599.1"/>
    <property type="molecule type" value="Genomic_DNA"/>
</dbReference>
<organism evidence="6">
    <name type="scientific">Paenibacillus sp. BIHB 4019</name>
    <dbReference type="NCBI Taxonomy" id="1870819"/>
    <lineage>
        <taxon>Bacteria</taxon>
        <taxon>Bacillati</taxon>
        <taxon>Bacillota</taxon>
        <taxon>Bacilli</taxon>
        <taxon>Bacillales</taxon>
        <taxon>Paenibacillaceae</taxon>
        <taxon>Paenibacillus</taxon>
    </lineage>
</organism>
<dbReference type="Gene3D" id="3.40.50.1980">
    <property type="entry name" value="Nitrogenase molybdenum iron protein domain"/>
    <property type="match status" value="2"/>
</dbReference>